<protein>
    <recommendedName>
        <fullName evidence="1">DNA helicase Pif1-like 2B domain-containing protein</fullName>
    </recommendedName>
</protein>
<dbReference type="PANTHER" id="PTHR10492:SF57">
    <property type="entry name" value="ATP-DEPENDENT DNA HELICASE"/>
    <property type="match status" value="1"/>
</dbReference>
<evidence type="ECO:0000313" key="3">
    <source>
        <dbReference type="Proteomes" id="UP000499080"/>
    </source>
</evidence>
<accession>A0A4Y2M701</accession>
<dbReference type="OrthoDB" id="6579077at2759"/>
<feature type="domain" description="DNA helicase Pif1-like 2B" evidence="1">
    <location>
        <begin position="27"/>
        <end position="69"/>
    </location>
</feature>
<name>A0A4Y2M701_ARAVE</name>
<dbReference type="Proteomes" id="UP000499080">
    <property type="component" value="Unassembled WGS sequence"/>
</dbReference>
<evidence type="ECO:0000313" key="2">
    <source>
        <dbReference type="EMBL" id="GBN21417.1"/>
    </source>
</evidence>
<keyword evidence="3" id="KW-1185">Reference proteome</keyword>
<dbReference type="PANTHER" id="PTHR10492">
    <property type="match status" value="1"/>
</dbReference>
<evidence type="ECO:0000259" key="1">
    <source>
        <dbReference type="Pfam" id="PF21530"/>
    </source>
</evidence>
<dbReference type="InterPro" id="IPR027417">
    <property type="entry name" value="P-loop_NTPase"/>
</dbReference>
<reference evidence="2 3" key="1">
    <citation type="journal article" date="2019" name="Sci. Rep.">
        <title>Orb-weaving spider Araneus ventricosus genome elucidates the spidroin gene catalogue.</title>
        <authorList>
            <person name="Kono N."/>
            <person name="Nakamura H."/>
            <person name="Ohtoshi R."/>
            <person name="Moran D.A.P."/>
            <person name="Shinohara A."/>
            <person name="Yoshida Y."/>
            <person name="Fujiwara M."/>
            <person name="Mori M."/>
            <person name="Tomita M."/>
            <person name="Arakawa K."/>
        </authorList>
    </citation>
    <scope>NUCLEOTIDE SEQUENCE [LARGE SCALE GENOMIC DNA]</scope>
</reference>
<dbReference type="AlphaFoldDB" id="A0A4Y2M701"/>
<dbReference type="Pfam" id="PF21530">
    <property type="entry name" value="Pif1_2B_dom"/>
    <property type="match status" value="1"/>
</dbReference>
<gene>
    <name evidence="2" type="ORF">AVEN_199226_1</name>
</gene>
<dbReference type="InterPro" id="IPR049163">
    <property type="entry name" value="Pif1-like_2B_dom"/>
</dbReference>
<dbReference type="EMBL" id="BGPR01006730">
    <property type="protein sequence ID" value="GBN21417.1"/>
    <property type="molecule type" value="Genomic_DNA"/>
</dbReference>
<comment type="caution">
    <text evidence="2">The sequence shown here is derived from an EMBL/GenBank/DDBJ whole genome shotgun (WGS) entry which is preliminary data.</text>
</comment>
<organism evidence="2 3">
    <name type="scientific">Araneus ventricosus</name>
    <name type="common">Orbweaver spider</name>
    <name type="synonym">Epeira ventricosa</name>
    <dbReference type="NCBI Taxonomy" id="182803"/>
    <lineage>
        <taxon>Eukaryota</taxon>
        <taxon>Metazoa</taxon>
        <taxon>Ecdysozoa</taxon>
        <taxon>Arthropoda</taxon>
        <taxon>Chelicerata</taxon>
        <taxon>Arachnida</taxon>
        <taxon>Araneae</taxon>
        <taxon>Araneomorphae</taxon>
        <taxon>Entelegynae</taxon>
        <taxon>Araneoidea</taxon>
        <taxon>Araneidae</taxon>
        <taxon>Araneus</taxon>
    </lineage>
</organism>
<sequence length="181" mass="20322">MIPGAVTEYRSFDTVVDEDEVVNLPPEFLISIDPAGLPSHRLTLKTGCPIILLRNLDPPKLCNETRLCVKKTLPNVIEVTMLTGKGKGGTVFIPIPWISLIATDIPFNFKRLQLPVRLAFSITINKSQRQSIRYCRVDLRSSCFLHGQLYVAYSRVASPKNSFIFASDGETRNVVYKQVLQ</sequence>
<dbReference type="SUPFAM" id="SSF52540">
    <property type="entry name" value="P-loop containing nucleoside triphosphate hydrolases"/>
    <property type="match status" value="1"/>
</dbReference>
<proteinExistence type="predicted"/>